<sequence length="1083" mass="123101">MAIPRSKAQHKTSREKKTRTESQERADMSQKKRNCVEESKARIINQQRRESTDQANSEEVSSDEDIVMSVQGTAKSKKDMKLKDRRENHLKRGLREKRDKEVCSGRRHGEQLTFKGEETQGKVIKQDNWHSQSKRNINTKSNEPKDIESQERHSLKKTYKGQASKKKSVPDTESLTVESEEVFPWRQESHQRSRQVESREQCERKSHYKASRKAARSRSRGCRKTHIRKSIKIFSKAHPVNSDDSSFSDSQGKYNWNPRGGDKENKTRAKKNKPKTREGRRHSLEADEVQYRKKELPAIVETQLADERRGCQGSHNTSSESEGNLEAAIKKQESQYAERDPEIEEKIKGKKKRYVPRKAISNYNSEQGDDGGSDNHSGSNMEEEYGEGEHENSSEKRSSEEGSDCEQSKPGSEEDENEISSLAKIGSDNKEGPFCSTTRSKLPKAGFSKLHQENHPTEENVSVPNKLAGAASSAHPTMHKRQSFHKPVMLKQNTCLEDEKRQDGCSGSKNRIDAIALFAKRYNQLTSQSQILLNLKSKLKNDNIDASSKYPLPKTAEIDSDLEKTQNMHSQQNTTSNNQVISRDKASRESRSSFSTVSSSCSHNKNLSAEKEKAGKVTGKVSMTFHQALETREEEEMVEKQIGEDAENDLLANQTRSRSLCKLSAFRKITHWLTHNPLKKTALKDRFLSAARAVGISGWLFKKLGKMKRIRKPFEFRRRMALRIVSTAGLAKRCNKTSCDSTTEQMKDLCNTGASLLKSDYAGDENTQITEELVEGEMPSSNFPCNEDNVPPQRSPVQLSEEKNVIDAKSAVVFPRVHQLVMSKNASLGSSCDIRPLKQSWDQSRRKAVMSVQPSVEEGVSQHPAPSNMEKEDVRSMTDFIQRAASEAVDQVHWTQQQSLGCDPVAWLNSETLLPRLTVENLSKWTIYTEQNLAKKPRSTASRERWETEDAAEDILEMDFAQKQKYKDEDCCLELQKVEDLLRLEHIFAITEMAYTFSQNSEQEQCIVISGHSGSGKTEAAKAIVLYLSRLYQQQENYGKKQSRGERSFNVFYELLAGLSIGQKEELYLQEAETYFYLNQASE</sequence>
<evidence type="ECO:0000313" key="2">
    <source>
        <dbReference type="Proteomes" id="UP000827872"/>
    </source>
</evidence>
<comment type="caution">
    <text evidence="1">The sequence shown here is derived from an EMBL/GenBank/DDBJ whole genome shotgun (WGS) entry which is preliminary data.</text>
</comment>
<keyword evidence="2" id="KW-1185">Reference proteome</keyword>
<gene>
    <name evidence="1" type="ORF">K3G42_028520</name>
</gene>
<dbReference type="Proteomes" id="UP000827872">
    <property type="component" value="Linkage Group LG03"/>
</dbReference>
<name>A0ACB8EJY1_9SAUR</name>
<accession>A0ACB8EJY1</accession>
<evidence type="ECO:0000313" key="1">
    <source>
        <dbReference type="EMBL" id="KAH7992986.1"/>
    </source>
</evidence>
<dbReference type="EMBL" id="CM037616">
    <property type="protein sequence ID" value="KAH7992986.1"/>
    <property type="molecule type" value="Genomic_DNA"/>
</dbReference>
<organism evidence="1 2">
    <name type="scientific">Sphaerodactylus townsendi</name>
    <dbReference type="NCBI Taxonomy" id="933632"/>
    <lineage>
        <taxon>Eukaryota</taxon>
        <taxon>Metazoa</taxon>
        <taxon>Chordata</taxon>
        <taxon>Craniata</taxon>
        <taxon>Vertebrata</taxon>
        <taxon>Euteleostomi</taxon>
        <taxon>Lepidosauria</taxon>
        <taxon>Squamata</taxon>
        <taxon>Bifurcata</taxon>
        <taxon>Gekkota</taxon>
        <taxon>Sphaerodactylidae</taxon>
        <taxon>Sphaerodactylus</taxon>
    </lineage>
</organism>
<protein>
    <submittedName>
        <fullName evidence="1">Uncharacterized protein</fullName>
    </submittedName>
</protein>
<reference evidence="1" key="1">
    <citation type="submission" date="2021-08" db="EMBL/GenBank/DDBJ databases">
        <title>The first chromosome-level gecko genome reveals the dynamic sex chromosomes of Neotropical dwarf geckos (Sphaerodactylidae: Sphaerodactylus).</title>
        <authorList>
            <person name="Pinto B.J."/>
            <person name="Keating S.E."/>
            <person name="Gamble T."/>
        </authorList>
    </citation>
    <scope>NUCLEOTIDE SEQUENCE</scope>
    <source>
        <strain evidence="1">TG3544</strain>
    </source>
</reference>
<proteinExistence type="predicted"/>